<keyword evidence="4" id="KW-0472">Membrane</keyword>
<keyword evidence="4" id="KW-1133">Transmembrane helix</keyword>
<dbReference type="PANTHER" id="PTHR10108:SF1119">
    <property type="entry name" value="METHYLTRANSFERASE PMT2-RELATED"/>
    <property type="match status" value="1"/>
</dbReference>
<organism evidence="5 6">
    <name type="scientific">Lupinus luteus</name>
    <name type="common">European yellow lupine</name>
    <dbReference type="NCBI Taxonomy" id="3873"/>
    <lineage>
        <taxon>Eukaryota</taxon>
        <taxon>Viridiplantae</taxon>
        <taxon>Streptophyta</taxon>
        <taxon>Embryophyta</taxon>
        <taxon>Tracheophyta</taxon>
        <taxon>Spermatophyta</taxon>
        <taxon>Magnoliopsida</taxon>
        <taxon>eudicotyledons</taxon>
        <taxon>Gunneridae</taxon>
        <taxon>Pentapetalae</taxon>
        <taxon>rosids</taxon>
        <taxon>fabids</taxon>
        <taxon>Fabales</taxon>
        <taxon>Fabaceae</taxon>
        <taxon>Papilionoideae</taxon>
        <taxon>50 kb inversion clade</taxon>
        <taxon>genistoids sensu lato</taxon>
        <taxon>core genistoids</taxon>
        <taxon>Genisteae</taxon>
        <taxon>Lupinus</taxon>
    </lineage>
</organism>
<keyword evidence="4" id="KW-0735">Signal-anchor</keyword>
<sequence length="159" mass="17405">MAKPSSADGRTRSSVQIFIVAGLCCFFYILGAWQRSGFGKGDIIALEITKKGADCNIVPNLSFDSHHGGEFSKIDEVDSKARSRQEDSSVKFCESTDADDVWYKKMEACVTPNSIVSGGNLKPFQQRLYAIPPRIASGSVPGVSAETIQDDNKKWKIHV</sequence>
<proteinExistence type="inferred from homology"/>
<dbReference type="PANTHER" id="PTHR10108">
    <property type="entry name" value="SAM-DEPENDENT METHYLTRANSFERASE"/>
    <property type="match status" value="1"/>
</dbReference>
<keyword evidence="1 4" id="KW-0489">Methyltransferase</keyword>
<dbReference type="GO" id="GO:0005768">
    <property type="term" value="C:endosome"/>
    <property type="evidence" value="ECO:0007669"/>
    <property type="project" value="TreeGrafter"/>
</dbReference>
<dbReference type="GO" id="GO:0032259">
    <property type="term" value="P:methylation"/>
    <property type="evidence" value="ECO:0007669"/>
    <property type="project" value="UniProtKB-KW"/>
</dbReference>
<accession>A0AAV1WFQ2</accession>
<dbReference type="GO" id="GO:0008168">
    <property type="term" value="F:methyltransferase activity"/>
    <property type="evidence" value="ECO:0007669"/>
    <property type="project" value="UniProtKB-UniRule"/>
</dbReference>
<reference evidence="5 6" key="1">
    <citation type="submission" date="2024-03" db="EMBL/GenBank/DDBJ databases">
        <authorList>
            <person name="Martinez-Hernandez J."/>
        </authorList>
    </citation>
    <scope>NUCLEOTIDE SEQUENCE [LARGE SCALE GENOMIC DNA]</scope>
</reference>
<dbReference type="Proteomes" id="UP001497480">
    <property type="component" value="Unassembled WGS sequence"/>
</dbReference>
<keyword evidence="2 4" id="KW-0808">Transferase</keyword>
<dbReference type="EMBL" id="CAXHTB010000006">
    <property type="protein sequence ID" value="CAL0308117.1"/>
    <property type="molecule type" value="Genomic_DNA"/>
</dbReference>
<dbReference type="EC" id="2.1.1.-" evidence="4"/>
<dbReference type="AlphaFoldDB" id="A0AAV1WFQ2"/>
<comment type="subcellular location">
    <subcellularLocation>
        <location evidence="4">Membrane</location>
        <topology evidence="4">Single-pass type II membrane protein</topology>
    </subcellularLocation>
</comment>
<evidence type="ECO:0000256" key="3">
    <source>
        <dbReference type="ARBA" id="ARBA00023180"/>
    </source>
</evidence>
<dbReference type="Pfam" id="PF03141">
    <property type="entry name" value="Methyltransf_29"/>
    <property type="match status" value="1"/>
</dbReference>
<dbReference type="GO" id="GO:0016020">
    <property type="term" value="C:membrane"/>
    <property type="evidence" value="ECO:0007669"/>
    <property type="project" value="UniProtKB-SubCell"/>
</dbReference>
<evidence type="ECO:0000256" key="1">
    <source>
        <dbReference type="ARBA" id="ARBA00022603"/>
    </source>
</evidence>
<evidence type="ECO:0000313" key="5">
    <source>
        <dbReference type="EMBL" id="CAL0308117.1"/>
    </source>
</evidence>
<protein>
    <recommendedName>
        <fullName evidence="4">Methyltransferase</fullName>
        <ecNumber evidence="4">2.1.1.-</ecNumber>
    </recommendedName>
</protein>
<comment type="similarity">
    <text evidence="4">Belongs to the methyltransferase superfamily.</text>
</comment>
<comment type="caution">
    <text evidence="5">The sequence shown here is derived from an EMBL/GenBank/DDBJ whole genome shotgun (WGS) entry which is preliminary data.</text>
</comment>
<keyword evidence="6" id="KW-1185">Reference proteome</keyword>
<evidence type="ECO:0000256" key="4">
    <source>
        <dbReference type="RuleBase" id="RU366043"/>
    </source>
</evidence>
<evidence type="ECO:0000256" key="2">
    <source>
        <dbReference type="ARBA" id="ARBA00022679"/>
    </source>
</evidence>
<keyword evidence="4" id="KW-0812">Transmembrane</keyword>
<evidence type="ECO:0000313" key="6">
    <source>
        <dbReference type="Proteomes" id="UP001497480"/>
    </source>
</evidence>
<dbReference type="GO" id="GO:0005802">
    <property type="term" value="C:trans-Golgi network"/>
    <property type="evidence" value="ECO:0007669"/>
    <property type="project" value="TreeGrafter"/>
</dbReference>
<keyword evidence="3 4" id="KW-0325">Glycoprotein</keyword>
<feature type="transmembrane region" description="Helical" evidence="4">
    <location>
        <begin position="15"/>
        <end position="33"/>
    </location>
</feature>
<name>A0AAV1WFQ2_LUPLU</name>
<dbReference type="InterPro" id="IPR004159">
    <property type="entry name" value="Put_SAM_MeTrfase"/>
</dbReference>
<gene>
    <name evidence="5" type="ORF">LLUT_LOCUS9177</name>
</gene>